<evidence type="ECO:0000256" key="5">
    <source>
        <dbReference type="ARBA" id="ARBA00022781"/>
    </source>
</evidence>
<evidence type="ECO:0000256" key="3">
    <source>
        <dbReference type="ARBA" id="ARBA00022547"/>
    </source>
</evidence>
<proteinExistence type="inferred from homology"/>
<evidence type="ECO:0000256" key="14">
    <source>
        <dbReference type="SAM" id="Coils"/>
    </source>
</evidence>
<feature type="transmembrane region" description="Helical" evidence="12">
    <location>
        <begin position="6"/>
        <end position="27"/>
    </location>
</feature>
<dbReference type="PANTHER" id="PTHR33445:SF2">
    <property type="entry name" value="ATP SYNTHASE SUBUNIT B', CHLOROPLASTIC"/>
    <property type="match status" value="1"/>
</dbReference>
<evidence type="ECO:0000256" key="11">
    <source>
        <dbReference type="ARBA" id="ARBA00037847"/>
    </source>
</evidence>
<dbReference type="GO" id="GO:0045259">
    <property type="term" value="C:proton-transporting ATP synthase complex"/>
    <property type="evidence" value="ECO:0007669"/>
    <property type="project" value="UniProtKB-KW"/>
</dbReference>
<evidence type="ECO:0000313" key="15">
    <source>
        <dbReference type="EMBL" id="VBB09239.1"/>
    </source>
</evidence>
<dbReference type="Gene3D" id="6.10.250.1580">
    <property type="match status" value="1"/>
</dbReference>
<dbReference type="InterPro" id="IPR050059">
    <property type="entry name" value="ATP_synthase_B_chain"/>
</dbReference>
<gene>
    <name evidence="12" type="primary">atpF</name>
    <name evidence="15" type="ORF">LUCI_4529</name>
</gene>
<keyword evidence="7 12" id="KW-0406">Ion transport</keyword>
<keyword evidence="5 12" id="KW-0375">Hydrogen ion transport</keyword>
<accession>A0A498RD59</accession>
<feature type="coiled-coil region" evidence="14">
    <location>
        <begin position="45"/>
        <end position="124"/>
    </location>
</feature>
<evidence type="ECO:0000256" key="10">
    <source>
        <dbReference type="ARBA" id="ARBA00025198"/>
    </source>
</evidence>
<dbReference type="GO" id="GO:0012505">
    <property type="term" value="C:endomembrane system"/>
    <property type="evidence" value="ECO:0007669"/>
    <property type="project" value="UniProtKB-SubCell"/>
</dbReference>
<evidence type="ECO:0000256" key="4">
    <source>
        <dbReference type="ARBA" id="ARBA00022692"/>
    </source>
</evidence>
<organism evidence="15 16">
    <name type="scientific">Lucifera butyrica</name>
    <dbReference type="NCBI Taxonomy" id="1351585"/>
    <lineage>
        <taxon>Bacteria</taxon>
        <taxon>Bacillati</taxon>
        <taxon>Bacillota</taxon>
        <taxon>Negativicutes</taxon>
        <taxon>Veillonellales</taxon>
        <taxon>Veillonellaceae</taxon>
        <taxon>Lucifera</taxon>
    </lineage>
</organism>
<dbReference type="Pfam" id="PF00430">
    <property type="entry name" value="ATP-synt_B"/>
    <property type="match status" value="1"/>
</dbReference>
<dbReference type="CDD" id="cd06503">
    <property type="entry name" value="ATP-synt_Fo_b"/>
    <property type="match status" value="1"/>
</dbReference>
<dbReference type="InterPro" id="IPR002146">
    <property type="entry name" value="ATP_synth_b/b'su_bac/chlpt"/>
</dbReference>
<comment type="subunit">
    <text evidence="12">F-type ATPases have 2 components, F(1) - the catalytic core - and F(0) - the membrane proton channel. F(1) has five subunits: alpha(3), beta(3), gamma(1), delta(1), epsilon(1). F(0) has three main subunits: a(1), b(2) and c(10-14). The alpha and beta chains form an alternating ring which encloses part of the gamma chain. F(1) is attached to F(0) by a central stalk formed by the gamma and epsilon chains, while a peripheral stalk is formed by the delta and b chains.</text>
</comment>
<dbReference type="SUPFAM" id="SSF81573">
    <property type="entry name" value="F1F0 ATP synthase subunit B, membrane domain"/>
    <property type="match status" value="1"/>
</dbReference>
<dbReference type="OrthoDB" id="5518984at2"/>
<reference evidence="15 16" key="1">
    <citation type="submission" date="2018-06" db="EMBL/GenBank/DDBJ databases">
        <authorList>
            <person name="Strepis N."/>
        </authorList>
    </citation>
    <scope>NUCLEOTIDE SEQUENCE [LARGE SCALE GENOMIC DNA]</scope>
    <source>
        <strain evidence="15">LUCI</strain>
    </source>
</reference>
<dbReference type="InterPro" id="IPR005864">
    <property type="entry name" value="ATP_synth_F0_bsu_bac"/>
</dbReference>
<evidence type="ECO:0000256" key="12">
    <source>
        <dbReference type="HAMAP-Rule" id="MF_01398"/>
    </source>
</evidence>
<dbReference type="HAMAP" id="MF_01398">
    <property type="entry name" value="ATP_synth_b_bprime"/>
    <property type="match status" value="1"/>
</dbReference>
<dbReference type="AlphaFoldDB" id="A0A498RD59"/>
<comment type="function">
    <text evidence="12">Component of the F(0) channel, it forms part of the peripheral stalk, linking F(1) to F(0).</text>
</comment>
<dbReference type="RefSeq" id="WP_122630048.1">
    <property type="nucleotide sequence ID" value="NZ_UPPP01000115.1"/>
</dbReference>
<keyword evidence="4 12" id="KW-0812">Transmembrane</keyword>
<keyword evidence="8 12" id="KW-0472">Membrane</keyword>
<evidence type="ECO:0000256" key="2">
    <source>
        <dbReference type="ARBA" id="ARBA00022448"/>
    </source>
</evidence>
<keyword evidence="3 12" id="KW-0138">CF(0)</keyword>
<keyword evidence="14" id="KW-0175">Coiled coil</keyword>
<keyword evidence="16" id="KW-1185">Reference proteome</keyword>
<keyword evidence="2 12" id="KW-0813">Transport</keyword>
<keyword evidence="12" id="KW-1003">Cell membrane</keyword>
<dbReference type="NCBIfam" id="TIGR01144">
    <property type="entry name" value="ATP_synt_b"/>
    <property type="match status" value="1"/>
</dbReference>
<comment type="similarity">
    <text evidence="1 12 13">Belongs to the ATPase B chain family.</text>
</comment>
<keyword evidence="6 12" id="KW-1133">Transmembrane helix</keyword>
<evidence type="ECO:0000313" key="16">
    <source>
        <dbReference type="Proteomes" id="UP000277811"/>
    </source>
</evidence>
<evidence type="ECO:0000256" key="1">
    <source>
        <dbReference type="ARBA" id="ARBA00005513"/>
    </source>
</evidence>
<evidence type="ECO:0000256" key="8">
    <source>
        <dbReference type="ARBA" id="ARBA00023136"/>
    </source>
</evidence>
<evidence type="ECO:0000256" key="6">
    <source>
        <dbReference type="ARBA" id="ARBA00022989"/>
    </source>
</evidence>
<dbReference type="GO" id="GO:0046961">
    <property type="term" value="F:proton-transporting ATPase activity, rotational mechanism"/>
    <property type="evidence" value="ECO:0007669"/>
    <property type="project" value="TreeGrafter"/>
</dbReference>
<dbReference type="GO" id="GO:0046933">
    <property type="term" value="F:proton-transporting ATP synthase activity, rotational mechanism"/>
    <property type="evidence" value="ECO:0007669"/>
    <property type="project" value="UniProtKB-UniRule"/>
</dbReference>
<evidence type="ECO:0000256" key="7">
    <source>
        <dbReference type="ARBA" id="ARBA00023065"/>
    </source>
</evidence>
<evidence type="ECO:0000256" key="13">
    <source>
        <dbReference type="RuleBase" id="RU003848"/>
    </source>
</evidence>
<evidence type="ECO:0000256" key="9">
    <source>
        <dbReference type="ARBA" id="ARBA00023310"/>
    </source>
</evidence>
<dbReference type="Proteomes" id="UP000277811">
    <property type="component" value="Unassembled WGS sequence"/>
</dbReference>
<dbReference type="PANTHER" id="PTHR33445">
    <property type="entry name" value="ATP SYNTHASE SUBUNIT B', CHLOROPLASTIC"/>
    <property type="match status" value="1"/>
</dbReference>
<dbReference type="GO" id="GO:0005886">
    <property type="term" value="C:plasma membrane"/>
    <property type="evidence" value="ECO:0007669"/>
    <property type="project" value="UniProtKB-SubCell"/>
</dbReference>
<keyword evidence="9 12" id="KW-0066">ATP synthesis</keyword>
<dbReference type="EMBL" id="UPPP01000115">
    <property type="protein sequence ID" value="VBB09239.1"/>
    <property type="molecule type" value="Genomic_DNA"/>
</dbReference>
<comment type="function">
    <text evidence="10 12">F(1)F(0) ATP synthase produces ATP from ADP in the presence of a proton or sodium gradient. F-type ATPases consist of two structural domains, F(1) containing the extramembraneous catalytic core and F(0) containing the membrane proton channel, linked together by a central stalk and a peripheral stalk. During catalysis, ATP synthesis in the catalytic domain of F(1) is coupled via a rotary mechanism of the central stalk subunits to proton translocation.</text>
</comment>
<comment type="subcellular location">
    <subcellularLocation>
        <location evidence="12">Cell membrane</location>
        <topology evidence="12">Single-pass membrane protein</topology>
    </subcellularLocation>
    <subcellularLocation>
        <location evidence="11">Endomembrane system</location>
        <topology evidence="11">Single-pass membrane protein</topology>
    </subcellularLocation>
</comment>
<name>A0A498RD59_9FIRM</name>
<protein>
    <recommendedName>
        <fullName evidence="12">ATP synthase subunit b</fullName>
    </recommendedName>
    <alternativeName>
        <fullName evidence="12">ATP synthase F(0) sector subunit b</fullName>
    </alternativeName>
    <alternativeName>
        <fullName evidence="12">ATPase subunit I</fullName>
    </alternativeName>
    <alternativeName>
        <fullName evidence="12">F-type ATPase subunit b</fullName>
        <shortName evidence="12">F-ATPase subunit b</shortName>
    </alternativeName>
</protein>
<dbReference type="InterPro" id="IPR028987">
    <property type="entry name" value="ATP_synth_B-like_membr_sf"/>
</dbReference>
<sequence length="167" mass="18712">MVELNATLLAQIINFLILMAILVKVAYKPLMKTLAERQEKIAGSLEAAEKDRAEAKKLLLEYQQQMAEARMQAQEIVDKATKVAGQNKEEILAEARTEHVRMLKAAQEEIQREKEEALVELKDEVVSLALTAAAQIVGQNLDAAINRQLVQNFIDQLDANKLNSYPN</sequence>